<keyword evidence="3" id="KW-1185">Reference proteome</keyword>
<gene>
    <name evidence="2" type="ORF">J42TS3_51680</name>
</gene>
<dbReference type="Pfam" id="PF13487">
    <property type="entry name" value="HD_5"/>
    <property type="match status" value="1"/>
</dbReference>
<dbReference type="EMBL" id="BOSL01000032">
    <property type="protein sequence ID" value="GIP56133.1"/>
    <property type="molecule type" value="Genomic_DNA"/>
</dbReference>
<dbReference type="PROSITE" id="PS51832">
    <property type="entry name" value="HD_GYP"/>
    <property type="match status" value="1"/>
</dbReference>
<comment type="caution">
    <text evidence="2">The sequence shown here is derived from an EMBL/GenBank/DDBJ whole genome shotgun (WGS) entry which is preliminary data.</text>
</comment>
<sequence length="204" mass="23039">MAASTIYIEQLKLDQDPDAGKWLKALLDKHPEIYYHSTRVAMLAEKIAVPLKLPERETGQLVRGCFLHDIGKTFIPREVITQREPLTHAQWEALKQHPVIGAAMAESNPGFGPEIVQIVKHHHERWDGRGYPDGLAGEEIPLGARICAVIDAFDSMTSNQLYRRRLKLSEARLELIRHAGTQFDPDVVHAMMGLSEETLEIYSL</sequence>
<dbReference type="RefSeq" id="WP_211022232.1">
    <property type="nucleotide sequence ID" value="NZ_BOSL01000032.1"/>
</dbReference>
<dbReference type="Proteomes" id="UP000679992">
    <property type="component" value="Unassembled WGS sequence"/>
</dbReference>
<dbReference type="PANTHER" id="PTHR43155:SF2">
    <property type="entry name" value="CYCLIC DI-GMP PHOSPHODIESTERASE PA4108"/>
    <property type="match status" value="1"/>
</dbReference>
<protein>
    <submittedName>
        <fullName evidence="2">Phosphohydrolase</fullName>
    </submittedName>
</protein>
<dbReference type="PANTHER" id="PTHR43155">
    <property type="entry name" value="CYCLIC DI-GMP PHOSPHODIESTERASE PA4108-RELATED"/>
    <property type="match status" value="1"/>
</dbReference>
<dbReference type="CDD" id="cd00077">
    <property type="entry name" value="HDc"/>
    <property type="match status" value="1"/>
</dbReference>
<evidence type="ECO:0000259" key="1">
    <source>
        <dbReference type="PROSITE" id="PS51832"/>
    </source>
</evidence>
<dbReference type="InterPro" id="IPR037522">
    <property type="entry name" value="HD_GYP_dom"/>
</dbReference>
<dbReference type="InterPro" id="IPR006675">
    <property type="entry name" value="HDIG_dom"/>
</dbReference>
<dbReference type="InterPro" id="IPR003607">
    <property type="entry name" value="HD/PDEase_dom"/>
</dbReference>
<evidence type="ECO:0000313" key="3">
    <source>
        <dbReference type="Proteomes" id="UP000679992"/>
    </source>
</evidence>
<reference evidence="2 3" key="1">
    <citation type="submission" date="2021-03" db="EMBL/GenBank/DDBJ databases">
        <title>Antimicrobial resistance genes in bacteria isolated from Japanese honey, and their potential for conferring macrolide and lincosamide resistance in the American foulbrood pathogen Paenibacillus larvae.</title>
        <authorList>
            <person name="Okamoto M."/>
            <person name="Kumagai M."/>
            <person name="Kanamori H."/>
            <person name="Takamatsu D."/>
        </authorList>
    </citation>
    <scope>NUCLEOTIDE SEQUENCE [LARGE SCALE GENOMIC DNA]</scope>
    <source>
        <strain evidence="2 3">J42TS3</strain>
    </source>
</reference>
<proteinExistence type="predicted"/>
<dbReference type="SMART" id="SM00471">
    <property type="entry name" value="HDc"/>
    <property type="match status" value="1"/>
</dbReference>
<organism evidence="2 3">
    <name type="scientific">Paenibacillus vini</name>
    <dbReference type="NCBI Taxonomy" id="1476024"/>
    <lineage>
        <taxon>Bacteria</taxon>
        <taxon>Bacillati</taxon>
        <taxon>Bacillota</taxon>
        <taxon>Bacilli</taxon>
        <taxon>Bacillales</taxon>
        <taxon>Paenibacillaceae</taxon>
        <taxon>Paenibacillus</taxon>
    </lineage>
</organism>
<dbReference type="SUPFAM" id="SSF109604">
    <property type="entry name" value="HD-domain/PDEase-like"/>
    <property type="match status" value="1"/>
</dbReference>
<name>A0ABQ4MJG0_9BACL</name>
<evidence type="ECO:0000313" key="2">
    <source>
        <dbReference type="EMBL" id="GIP56133.1"/>
    </source>
</evidence>
<dbReference type="Gene3D" id="1.10.3210.10">
    <property type="entry name" value="Hypothetical protein af1432"/>
    <property type="match status" value="1"/>
</dbReference>
<dbReference type="NCBIfam" id="TIGR00277">
    <property type="entry name" value="HDIG"/>
    <property type="match status" value="1"/>
</dbReference>
<accession>A0ABQ4MJG0</accession>
<feature type="domain" description="HD-GYP" evidence="1">
    <location>
        <begin position="11"/>
        <end position="204"/>
    </location>
</feature>